<dbReference type="Pfam" id="PF01261">
    <property type="entry name" value="AP_endonuc_2"/>
    <property type="match status" value="1"/>
</dbReference>
<comment type="caution">
    <text evidence="3">The sequence shown here is derived from an EMBL/GenBank/DDBJ whole genome shotgun (WGS) entry which is preliminary data.</text>
</comment>
<feature type="region of interest" description="Disordered" evidence="1">
    <location>
        <begin position="254"/>
        <end position="330"/>
    </location>
</feature>
<dbReference type="EMBL" id="AOSK01000021">
    <property type="protein sequence ID" value="EYD77920.1"/>
    <property type="molecule type" value="Genomic_DNA"/>
</dbReference>
<dbReference type="STRING" id="442562.Rumeso_00647"/>
<organism evidence="3 4">
    <name type="scientific">Rubellimicrobium mesophilum DSM 19309</name>
    <dbReference type="NCBI Taxonomy" id="442562"/>
    <lineage>
        <taxon>Bacteria</taxon>
        <taxon>Pseudomonadati</taxon>
        <taxon>Pseudomonadota</taxon>
        <taxon>Alphaproteobacteria</taxon>
        <taxon>Rhodobacterales</taxon>
        <taxon>Roseobacteraceae</taxon>
        <taxon>Rubellimicrobium</taxon>
    </lineage>
</organism>
<dbReference type="PATRIC" id="fig|442562.3.peg.645"/>
<dbReference type="Gene3D" id="3.20.20.150">
    <property type="entry name" value="Divalent-metal-dependent TIM barrel enzymes"/>
    <property type="match status" value="1"/>
</dbReference>
<reference evidence="3 4" key="1">
    <citation type="submission" date="2013-02" db="EMBL/GenBank/DDBJ databases">
        <authorList>
            <person name="Fiebig A."/>
            <person name="Goeker M."/>
            <person name="Klenk H.-P.P."/>
        </authorList>
    </citation>
    <scope>NUCLEOTIDE SEQUENCE [LARGE SCALE GENOMIC DNA]</scope>
    <source>
        <strain evidence="3 4">DSM 19309</strain>
    </source>
</reference>
<gene>
    <name evidence="3" type="ORF">Rumeso_00647</name>
</gene>
<evidence type="ECO:0000256" key="1">
    <source>
        <dbReference type="SAM" id="MobiDB-lite"/>
    </source>
</evidence>
<sequence>MTYPVAYQLYSSRNFPPLEAQLPELKAMGYDAIEPWLPAYEADPAAFRRALDDAGLGCLGFHMPLNGLVEETQRFIDIALTLGASVMIPPWVAPEKREPTPDYWRSVGERLARGAEAAARHGLTVAWHNHDFEYRPLPDGSRPIDHVLGVDDSVKFEIDCGWIVRGGADPAEELRRYADRIIAIQLKDTAPLGTTEEDGWTATGDGIIDWAALVPLMQATHATHIVAEHDNPADWRRFASRSIDHMRALGLAARRPPHEILPRNLRPRHRRKHGRPPDRPSDRGAELVARRSLPGGQRRRPALPGGPRRAGALGDRHGLRQGLQQRPRHLARRDHAGHLGWDEDGAERHLHASHRRRRAAAGDREDSVLLARLVAGRADAGHVRAAGRELWHRHDPRGRRRGDPADRCAGTRRWARLQS</sequence>
<dbReference type="AlphaFoldDB" id="A0A017HUA4"/>
<dbReference type="InterPro" id="IPR013022">
    <property type="entry name" value="Xyl_isomerase-like_TIM-brl"/>
</dbReference>
<dbReference type="InterPro" id="IPR036237">
    <property type="entry name" value="Xyl_isomerase-like_sf"/>
</dbReference>
<dbReference type="InterPro" id="IPR050312">
    <property type="entry name" value="IolE/XylAMocC-like"/>
</dbReference>
<keyword evidence="4" id="KW-1185">Reference proteome</keyword>
<dbReference type="PANTHER" id="PTHR12110">
    <property type="entry name" value="HYDROXYPYRUVATE ISOMERASE"/>
    <property type="match status" value="1"/>
</dbReference>
<dbReference type="PANTHER" id="PTHR12110:SF41">
    <property type="entry name" value="INOSOSE DEHYDRATASE"/>
    <property type="match status" value="1"/>
</dbReference>
<dbReference type="Proteomes" id="UP000019666">
    <property type="component" value="Unassembled WGS sequence"/>
</dbReference>
<proteinExistence type="predicted"/>
<feature type="compositionally biased region" description="Basic and acidic residues" evidence="1">
    <location>
        <begin position="275"/>
        <end position="289"/>
    </location>
</feature>
<evidence type="ECO:0000313" key="4">
    <source>
        <dbReference type="Proteomes" id="UP000019666"/>
    </source>
</evidence>
<name>A0A017HUA4_9RHOB</name>
<evidence type="ECO:0000259" key="2">
    <source>
        <dbReference type="Pfam" id="PF01261"/>
    </source>
</evidence>
<accession>A0A017HUA4</accession>
<feature type="compositionally biased region" description="Low complexity" evidence="1">
    <location>
        <begin position="302"/>
        <end position="313"/>
    </location>
</feature>
<feature type="domain" description="Xylose isomerase-like TIM barrel" evidence="2">
    <location>
        <begin position="24"/>
        <end position="248"/>
    </location>
</feature>
<evidence type="ECO:0000313" key="3">
    <source>
        <dbReference type="EMBL" id="EYD77920.1"/>
    </source>
</evidence>
<dbReference type="SUPFAM" id="SSF51658">
    <property type="entry name" value="Xylose isomerase-like"/>
    <property type="match status" value="1"/>
</dbReference>
<feature type="compositionally biased region" description="Basic residues" evidence="1">
    <location>
        <begin position="265"/>
        <end position="274"/>
    </location>
</feature>
<dbReference type="HOGENOM" id="CLU_655344_0_0_5"/>
<protein>
    <recommendedName>
        <fullName evidence="2">Xylose isomerase-like TIM barrel domain-containing protein</fullName>
    </recommendedName>
</protein>